<accession>A0A4Y3TU55</accession>
<organism evidence="1 2">
    <name type="scientific">Acetobacter peroxydans</name>
    <dbReference type="NCBI Taxonomy" id="104098"/>
    <lineage>
        <taxon>Bacteria</taxon>
        <taxon>Pseudomonadati</taxon>
        <taxon>Pseudomonadota</taxon>
        <taxon>Alphaproteobacteria</taxon>
        <taxon>Acetobacterales</taxon>
        <taxon>Acetobacteraceae</taxon>
        <taxon>Acetobacter</taxon>
    </lineage>
</organism>
<reference evidence="1 2" key="1">
    <citation type="submission" date="2019-06" db="EMBL/GenBank/DDBJ databases">
        <title>Whole genome shotgun sequence of Acetobacter peroxydans NBRC 13755.</title>
        <authorList>
            <person name="Hosoyama A."/>
            <person name="Uohara A."/>
            <person name="Ohji S."/>
            <person name="Ichikawa N."/>
        </authorList>
    </citation>
    <scope>NUCLEOTIDE SEQUENCE [LARGE SCALE GENOMIC DNA]</scope>
    <source>
        <strain evidence="1 2">NBRC 13755</strain>
    </source>
</reference>
<proteinExistence type="predicted"/>
<keyword evidence="2" id="KW-1185">Reference proteome</keyword>
<evidence type="ECO:0000313" key="1">
    <source>
        <dbReference type="EMBL" id="GEB85293.1"/>
    </source>
</evidence>
<name>A0A4Y3TU55_9PROT</name>
<dbReference type="Proteomes" id="UP000317730">
    <property type="component" value="Unassembled WGS sequence"/>
</dbReference>
<comment type="caution">
    <text evidence="1">The sequence shown here is derived from an EMBL/GenBank/DDBJ whole genome shotgun (WGS) entry which is preliminary data.</text>
</comment>
<protein>
    <submittedName>
        <fullName evidence="1">Uncharacterized protein</fullName>
    </submittedName>
</protein>
<dbReference type="EMBL" id="BJMV01000004">
    <property type="protein sequence ID" value="GEB85293.1"/>
    <property type="molecule type" value="Genomic_DNA"/>
</dbReference>
<dbReference type="AlphaFoldDB" id="A0A4Y3TU55"/>
<sequence length="70" mass="7762">MVSDMGRVVLRLQQVGSGYGHRARGRCWGLCPGQARAGYLDTVEAFLRGGAGQCQCKIIIRRVRTRQNAR</sequence>
<gene>
    <name evidence="1" type="ORF">APE01nite_10900</name>
</gene>
<evidence type="ECO:0000313" key="2">
    <source>
        <dbReference type="Proteomes" id="UP000317730"/>
    </source>
</evidence>